<organism evidence="1 2">
    <name type="scientific">Globodera pallida</name>
    <name type="common">Potato cyst nematode worm</name>
    <name type="synonym">Heterodera pallida</name>
    <dbReference type="NCBI Taxonomy" id="36090"/>
    <lineage>
        <taxon>Eukaryota</taxon>
        <taxon>Metazoa</taxon>
        <taxon>Ecdysozoa</taxon>
        <taxon>Nematoda</taxon>
        <taxon>Chromadorea</taxon>
        <taxon>Rhabditida</taxon>
        <taxon>Tylenchina</taxon>
        <taxon>Tylenchomorpha</taxon>
        <taxon>Tylenchoidea</taxon>
        <taxon>Heteroderidae</taxon>
        <taxon>Heteroderinae</taxon>
        <taxon>Globodera</taxon>
    </lineage>
</organism>
<reference evidence="2" key="2">
    <citation type="submission" date="2016-06" db="UniProtKB">
        <authorList>
            <consortium name="WormBaseParasite"/>
        </authorList>
    </citation>
    <scope>IDENTIFICATION</scope>
</reference>
<reference evidence="1" key="1">
    <citation type="submission" date="2014-05" db="EMBL/GenBank/DDBJ databases">
        <title>The genome and life-stage specific transcriptomes of Globodera pallida elucidate key aspects of plant parasitism by a cyst nematode.</title>
        <authorList>
            <person name="Cotton J.A."/>
            <person name="Lilley C.J."/>
            <person name="Jones L.M."/>
            <person name="Kikuchi T."/>
            <person name="Reid A.J."/>
            <person name="Thorpe P."/>
            <person name="Tsai I.J."/>
            <person name="Beasley H."/>
            <person name="Blok V."/>
            <person name="Cock P.J.A."/>
            <person name="Van den Akker S.E."/>
            <person name="Holroyd N."/>
            <person name="Hunt M."/>
            <person name="Mantelin S."/>
            <person name="Naghra H."/>
            <person name="Pain A."/>
            <person name="Palomares-Rius J.E."/>
            <person name="Zarowiecki M."/>
            <person name="Berriman M."/>
            <person name="Jones J.T."/>
            <person name="Urwin P.E."/>
        </authorList>
    </citation>
    <scope>NUCLEOTIDE SEQUENCE [LARGE SCALE GENOMIC DNA]</scope>
    <source>
        <strain evidence="1">Lindley</strain>
    </source>
</reference>
<protein>
    <submittedName>
        <fullName evidence="2">Uncharacterized protein</fullName>
    </submittedName>
</protein>
<name>A0A183CLB9_GLOPA</name>
<evidence type="ECO:0000313" key="2">
    <source>
        <dbReference type="WBParaSite" id="GPLIN_001367500"/>
    </source>
</evidence>
<keyword evidence="1" id="KW-1185">Reference proteome</keyword>
<accession>A0A183CLB9</accession>
<dbReference type="AlphaFoldDB" id="A0A183CLB9"/>
<dbReference type="WBParaSite" id="GPLIN_001367500">
    <property type="protein sequence ID" value="GPLIN_001367500"/>
    <property type="gene ID" value="GPLIN_001367500"/>
</dbReference>
<dbReference type="Proteomes" id="UP000050741">
    <property type="component" value="Unassembled WGS sequence"/>
</dbReference>
<proteinExistence type="predicted"/>
<evidence type="ECO:0000313" key="1">
    <source>
        <dbReference type="Proteomes" id="UP000050741"/>
    </source>
</evidence>
<sequence length="72" mass="8737">MWYERIPVLFISFYPTYFAVSKYYPVHYVGTNGAKERRRFVGEERIALLRRDRELTGYEYHLRGIDSIPEED</sequence>